<evidence type="ECO:0000256" key="2">
    <source>
        <dbReference type="ARBA" id="ARBA00004496"/>
    </source>
</evidence>
<dbReference type="InterPro" id="IPR014001">
    <property type="entry name" value="Helicase_ATP-bd"/>
</dbReference>
<comment type="similarity">
    <text evidence="3">Belongs to the DNA2/NAM7 helicase family.</text>
</comment>
<feature type="compositionally biased region" description="Low complexity" evidence="12">
    <location>
        <begin position="299"/>
        <end position="309"/>
    </location>
</feature>
<protein>
    <recommendedName>
        <fullName evidence="4">DNA helicase</fullName>
        <ecNumber evidence="4">3.6.4.12</ecNumber>
    </recommendedName>
</protein>
<evidence type="ECO:0000256" key="5">
    <source>
        <dbReference type="ARBA" id="ARBA00022490"/>
    </source>
</evidence>
<evidence type="ECO:0000256" key="11">
    <source>
        <dbReference type="ARBA" id="ARBA00048432"/>
    </source>
</evidence>
<name>A0A9N8HH84_9STRA</name>
<dbReference type="OrthoDB" id="45555at2759"/>
<accession>A0A9N8HH84</accession>
<feature type="compositionally biased region" description="Basic residues" evidence="12">
    <location>
        <begin position="952"/>
        <end position="970"/>
    </location>
</feature>
<evidence type="ECO:0000256" key="9">
    <source>
        <dbReference type="ARBA" id="ARBA00022840"/>
    </source>
</evidence>
<feature type="region of interest" description="Disordered" evidence="12">
    <location>
        <begin position="118"/>
        <end position="147"/>
    </location>
</feature>
<dbReference type="GO" id="GO:0003677">
    <property type="term" value="F:DNA binding"/>
    <property type="evidence" value="ECO:0007669"/>
    <property type="project" value="InterPro"/>
</dbReference>
<dbReference type="PROSITE" id="PS51061">
    <property type="entry name" value="R3H"/>
    <property type="match status" value="1"/>
</dbReference>
<evidence type="ECO:0000256" key="12">
    <source>
        <dbReference type="SAM" id="MobiDB-lite"/>
    </source>
</evidence>
<dbReference type="CDD" id="cd18808">
    <property type="entry name" value="SF1_C_Upf1"/>
    <property type="match status" value="1"/>
</dbReference>
<dbReference type="SMART" id="SM00487">
    <property type="entry name" value="DEXDc"/>
    <property type="match status" value="1"/>
</dbReference>
<feature type="region of interest" description="Disordered" evidence="12">
    <location>
        <begin position="1024"/>
        <end position="1059"/>
    </location>
</feature>
<evidence type="ECO:0000256" key="10">
    <source>
        <dbReference type="ARBA" id="ARBA00023242"/>
    </source>
</evidence>
<keyword evidence="9" id="KW-0067">ATP-binding</keyword>
<dbReference type="EC" id="3.6.4.12" evidence="4"/>
<feature type="region of interest" description="Disordered" evidence="12">
    <location>
        <begin position="763"/>
        <end position="790"/>
    </location>
</feature>
<dbReference type="SMART" id="SM00393">
    <property type="entry name" value="R3H"/>
    <property type="match status" value="1"/>
</dbReference>
<evidence type="ECO:0000313" key="14">
    <source>
        <dbReference type="EMBL" id="CAB9510418.1"/>
    </source>
</evidence>
<dbReference type="PANTHER" id="PTHR43788:SF8">
    <property type="entry name" value="DNA-BINDING PROTEIN SMUBP-2"/>
    <property type="match status" value="1"/>
</dbReference>
<feature type="compositionally biased region" description="Acidic residues" evidence="12">
    <location>
        <begin position="890"/>
        <end position="906"/>
    </location>
</feature>
<dbReference type="SUPFAM" id="SSF52540">
    <property type="entry name" value="P-loop containing nucleoside triphosphate hydrolases"/>
    <property type="match status" value="1"/>
</dbReference>
<comment type="caution">
    <text evidence="14">The sequence shown here is derived from an EMBL/GenBank/DDBJ whole genome shotgun (WGS) entry which is preliminary data.</text>
</comment>
<dbReference type="InterPro" id="IPR036867">
    <property type="entry name" value="R3H_dom_sf"/>
</dbReference>
<dbReference type="InterPro" id="IPR001374">
    <property type="entry name" value="R3H_dom"/>
</dbReference>
<evidence type="ECO:0000313" key="15">
    <source>
        <dbReference type="Proteomes" id="UP001153069"/>
    </source>
</evidence>
<feature type="compositionally biased region" description="Basic and acidic residues" evidence="12">
    <location>
        <begin position="927"/>
        <end position="940"/>
    </location>
</feature>
<keyword evidence="8" id="KW-0347">Helicase</keyword>
<dbReference type="InterPro" id="IPR047187">
    <property type="entry name" value="SF1_C_Upf1"/>
</dbReference>
<comment type="catalytic activity">
    <reaction evidence="11">
        <text>ATP + H2O = ADP + phosphate + H(+)</text>
        <dbReference type="Rhea" id="RHEA:13065"/>
        <dbReference type="ChEBI" id="CHEBI:15377"/>
        <dbReference type="ChEBI" id="CHEBI:15378"/>
        <dbReference type="ChEBI" id="CHEBI:30616"/>
        <dbReference type="ChEBI" id="CHEBI:43474"/>
        <dbReference type="ChEBI" id="CHEBI:456216"/>
        <dbReference type="EC" id="3.6.4.12"/>
    </reaction>
    <physiologicalReaction direction="left-to-right" evidence="11">
        <dbReference type="Rhea" id="RHEA:13066"/>
    </physiologicalReaction>
</comment>
<dbReference type="Pfam" id="PF01424">
    <property type="entry name" value="R3H"/>
    <property type="match status" value="1"/>
</dbReference>
<dbReference type="GO" id="GO:0016787">
    <property type="term" value="F:hydrolase activity"/>
    <property type="evidence" value="ECO:0007669"/>
    <property type="project" value="UniProtKB-KW"/>
</dbReference>
<dbReference type="Pfam" id="PF13087">
    <property type="entry name" value="AAA_12"/>
    <property type="match status" value="1"/>
</dbReference>
<dbReference type="InterPro" id="IPR041677">
    <property type="entry name" value="DNA2/NAM7_AAA_11"/>
</dbReference>
<dbReference type="GO" id="GO:0003723">
    <property type="term" value="F:RNA binding"/>
    <property type="evidence" value="ECO:0007669"/>
    <property type="project" value="InterPro"/>
</dbReference>
<dbReference type="Gene3D" id="3.30.1370.50">
    <property type="entry name" value="R3H-like domain"/>
    <property type="match status" value="1"/>
</dbReference>
<feature type="compositionally biased region" description="Basic and acidic residues" evidence="12">
    <location>
        <begin position="765"/>
        <end position="790"/>
    </location>
</feature>
<gene>
    <name evidence="14" type="ORF">SEMRO_435_G142400.1</name>
</gene>
<keyword evidence="5" id="KW-0963">Cytoplasm</keyword>
<keyword evidence="6" id="KW-0547">Nucleotide-binding</keyword>
<feature type="compositionally biased region" description="Basic and acidic residues" evidence="12">
    <location>
        <begin position="137"/>
        <end position="146"/>
    </location>
</feature>
<dbReference type="InterPro" id="IPR048761">
    <property type="entry name" value="SMUBP-2_HCS1_1B"/>
</dbReference>
<keyword evidence="10" id="KW-0539">Nucleus</keyword>
<dbReference type="GO" id="GO:0043139">
    <property type="term" value="F:5'-3' DNA helicase activity"/>
    <property type="evidence" value="ECO:0007669"/>
    <property type="project" value="TreeGrafter"/>
</dbReference>
<evidence type="ECO:0000256" key="4">
    <source>
        <dbReference type="ARBA" id="ARBA00012551"/>
    </source>
</evidence>
<dbReference type="Gene3D" id="3.40.50.300">
    <property type="entry name" value="P-loop containing nucleotide triphosphate hydrolases"/>
    <property type="match status" value="2"/>
</dbReference>
<dbReference type="Pfam" id="PF13086">
    <property type="entry name" value="AAA_11"/>
    <property type="match status" value="1"/>
</dbReference>
<comment type="subcellular location">
    <subcellularLocation>
        <location evidence="2">Cytoplasm</location>
    </subcellularLocation>
    <subcellularLocation>
        <location evidence="1">Nucleus</location>
    </subcellularLocation>
</comment>
<sequence length="1059" mass="116811">MTDSVIREFVRHQKELLELELNSEQDEVGVENGGSQRTVALSQLEASDISVGLYGRTVVQLTALKDSNSNNSSSLLPAHRFTVGDDVEIHSKQKKHAVTGGVISAVTDTSISVALFQQSIQNPKDNNKNNNKNNNKGGKDDNHHETEEDGLMGTLTLIPKSSVEVHKKLVAGLADLERHGPNHPIAGKLIQALFQPPTTTQPPPQQKEQQPPFNENLDASQLEAIAFCLEQERPVACIHGPPGTGKTTTVAELIQQAVHHHGMRVLVTAPSNVAVDNVLERLASKNSGPNPPKRKAKANNKNNNHNNKPLRMVRLGHPARIQPSILSYSLEALVQSHEGTEIVKDVRTELQSFLRILTNPKSRGNDKRMAYREVKSLRKEVRTREEKVVQELIQTAQVVLATTVGAASRLLRTITDPAKNNNNNNKCGFDLVIIDEAAQALEASCWIPILKGRKLVLAGDHCQLPPTIMCKHSKVQAGLGKTLFERLMKLYGDDGKKKAEQEEKRQPPKVSRMLKIQYRMHEKISNWASEASYHGELLTHESVRHRTIGQLVHAQQHTAADDDNGKDDDDDDVVSQVALLLMDTAGCGMHESESSSGSRFNEGEAQIVAHHVQVLLDKGLRQEQIAIITPYNGQVELLRTILLPDHPKLEIRSVDGFQGGEREAVVLSLVRSSDRSGGKKGDGIGFLRDNRRLNVAVTRAKRHCAVICDTETVSQSQFVKGLITWMEEHGEQRSALDILSGSNNDMNNDLRDAEIELQKAMAQLAKDEQKAKPSKPKEEEPRLSDDDGKRKEMLDKIAHFAEVGKLGEEMPLSTELTSFDRRVVHEFAEQIGLGHRSEGEGDKRRIILKIEKAQPVPPKVPETPKATEAETREPTLVPVKTSTAFAALAVDDDDDDSESDPEEESGAAEKKAVESNEAASNNLLADLARERQQREKEKQKTNAQAVSTTSSAKKKKNKKKGQKLGGKKPPPKNGKQDEDVGLGDLDDMAFLDKQIEKVQTSHGRQVFGKGNNYKTVINGILIAKPPPQEKEKNTRASSALQSKLKKAQGDRKAKTKKKG</sequence>
<dbReference type="InterPro" id="IPR050534">
    <property type="entry name" value="Coronavir_polyprotein_1ab"/>
</dbReference>
<feature type="region of interest" description="Disordered" evidence="12">
    <location>
        <begin position="849"/>
        <end position="985"/>
    </location>
</feature>
<proteinExistence type="inferred from homology"/>
<dbReference type="Pfam" id="PF21138">
    <property type="entry name" value="SMUBP-2_HCS1_1B"/>
    <property type="match status" value="1"/>
</dbReference>
<dbReference type="PANTHER" id="PTHR43788">
    <property type="entry name" value="DNA2/NAM7 HELICASE FAMILY MEMBER"/>
    <property type="match status" value="1"/>
</dbReference>
<organism evidence="14 15">
    <name type="scientific">Seminavis robusta</name>
    <dbReference type="NCBI Taxonomy" id="568900"/>
    <lineage>
        <taxon>Eukaryota</taxon>
        <taxon>Sar</taxon>
        <taxon>Stramenopiles</taxon>
        <taxon>Ochrophyta</taxon>
        <taxon>Bacillariophyta</taxon>
        <taxon>Bacillariophyceae</taxon>
        <taxon>Bacillariophycidae</taxon>
        <taxon>Naviculales</taxon>
        <taxon>Naviculaceae</taxon>
        <taxon>Seminavis</taxon>
    </lineage>
</organism>
<dbReference type="AlphaFoldDB" id="A0A9N8HH84"/>
<keyword evidence="15" id="KW-1185">Reference proteome</keyword>
<dbReference type="EMBL" id="CAICTM010000434">
    <property type="protein sequence ID" value="CAB9510418.1"/>
    <property type="molecule type" value="Genomic_DNA"/>
</dbReference>
<dbReference type="InterPro" id="IPR041679">
    <property type="entry name" value="DNA2/NAM7-like_C"/>
</dbReference>
<evidence type="ECO:0000256" key="8">
    <source>
        <dbReference type="ARBA" id="ARBA00022806"/>
    </source>
</evidence>
<dbReference type="Proteomes" id="UP001153069">
    <property type="component" value="Unassembled WGS sequence"/>
</dbReference>
<dbReference type="SMART" id="SM00382">
    <property type="entry name" value="AAA"/>
    <property type="match status" value="1"/>
</dbReference>
<evidence type="ECO:0000256" key="6">
    <source>
        <dbReference type="ARBA" id="ARBA00022741"/>
    </source>
</evidence>
<feature type="region of interest" description="Disordered" evidence="12">
    <location>
        <begin position="283"/>
        <end position="310"/>
    </location>
</feature>
<dbReference type="Gene3D" id="2.40.30.270">
    <property type="match status" value="1"/>
</dbReference>
<dbReference type="GO" id="GO:0005524">
    <property type="term" value="F:ATP binding"/>
    <property type="evidence" value="ECO:0007669"/>
    <property type="project" value="UniProtKB-KW"/>
</dbReference>
<reference evidence="14" key="1">
    <citation type="submission" date="2020-06" db="EMBL/GenBank/DDBJ databases">
        <authorList>
            <consortium name="Plant Systems Biology data submission"/>
        </authorList>
    </citation>
    <scope>NUCLEOTIDE SEQUENCE</scope>
    <source>
        <strain evidence="14">D6</strain>
    </source>
</reference>
<dbReference type="InterPro" id="IPR004483">
    <property type="entry name" value="SMUBP-2/Hcs1-like"/>
</dbReference>
<dbReference type="GO" id="GO:0005737">
    <property type="term" value="C:cytoplasm"/>
    <property type="evidence" value="ECO:0007669"/>
    <property type="project" value="UniProtKB-SubCell"/>
</dbReference>
<dbReference type="SUPFAM" id="SSF82708">
    <property type="entry name" value="R3H domain"/>
    <property type="match status" value="1"/>
</dbReference>
<dbReference type="GO" id="GO:0005634">
    <property type="term" value="C:nucleus"/>
    <property type="evidence" value="ECO:0007669"/>
    <property type="project" value="UniProtKB-SubCell"/>
</dbReference>
<dbReference type="InterPro" id="IPR003593">
    <property type="entry name" value="AAA+_ATPase"/>
</dbReference>
<feature type="compositionally biased region" description="Polar residues" evidence="12">
    <location>
        <begin position="941"/>
        <end position="951"/>
    </location>
</feature>
<feature type="domain" description="R3H" evidence="13">
    <location>
        <begin position="787"/>
        <end position="852"/>
    </location>
</feature>
<evidence type="ECO:0000256" key="1">
    <source>
        <dbReference type="ARBA" id="ARBA00004123"/>
    </source>
</evidence>
<dbReference type="InterPro" id="IPR027417">
    <property type="entry name" value="P-loop_NTPase"/>
</dbReference>
<keyword evidence="7" id="KW-0378">Hydrolase</keyword>
<dbReference type="NCBIfam" id="TIGR00376">
    <property type="entry name" value="IGHMBP2 family helicase"/>
    <property type="match status" value="1"/>
</dbReference>
<dbReference type="CDD" id="cd18044">
    <property type="entry name" value="DEXXQc_SMUBP2"/>
    <property type="match status" value="1"/>
</dbReference>
<evidence type="ECO:0000256" key="3">
    <source>
        <dbReference type="ARBA" id="ARBA00007913"/>
    </source>
</evidence>
<evidence type="ECO:0000259" key="13">
    <source>
        <dbReference type="PROSITE" id="PS51061"/>
    </source>
</evidence>
<evidence type="ECO:0000256" key="7">
    <source>
        <dbReference type="ARBA" id="ARBA00022801"/>
    </source>
</evidence>